<protein>
    <recommendedName>
        <fullName evidence="1">DUF2357 domain-containing protein</fullName>
    </recommendedName>
</protein>
<evidence type="ECO:0000313" key="2">
    <source>
        <dbReference type="EMBL" id="ADU29393.1"/>
    </source>
</evidence>
<dbReference type="Pfam" id="PF09823">
    <property type="entry name" value="DUF2357"/>
    <property type="match status" value="1"/>
</dbReference>
<gene>
    <name evidence="2" type="ordered locus">Bcell_1124</name>
</gene>
<dbReference type="RefSeq" id="WP_013487734.1">
    <property type="nucleotide sequence ID" value="NC_014829.1"/>
</dbReference>
<dbReference type="Proteomes" id="UP000001401">
    <property type="component" value="Chromosome"/>
</dbReference>
<name>E6TR17_EVAC2</name>
<keyword evidence="3" id="KW-1185">Reference proteome</keyword>
<dbReference type="KEGG" id="bco:Bcell_1124"/>
<evidence type="ECO:0000313" key="3">
    <source>
        <dbReference type="Proteomes" id="UP000001401"/>
    </source>
</evidence>
<dbReference type="Pfam" id="PF04411">
    <property type="entry name" value="PDDEXK_7"/>
    <property type="match status" value="1"/>
</dbReference>
<dbReference type="HOGENOM" id="CLU_518447_0_0_9"/>
<reference evidence="2 3" key="1">
    <citation type="submission" date="2010-12" db="EMBL/GenBank/DDBJ databases">
        <title>Complete sequence of Bacillus cellulosilyticus DSM 2522.</title>
        <authorList>
            <consortium name="US DOE Joint Genome Institute"/>
            <person name="Lucas S."/>
            <person name="Copeland A."/>
            <person name="Lapidus A."/>
            <person name="Cheng J.-F."/>
            <person name="Bruce D."/>
            <person name="Goodwin L."/>
            <person name="Pitluck S."/>
            <person name="Chertkov O."/>
            <person name="Detter J.C."/>
            <person name="Han C."/>
            <person name="Tapia R."/>
            <person name="Land M."/>
            <person name="Hauser L."/>
            <person name="Jeffries C."/>
            <person name="Kyrpides N."/>
            <person name="Ivanova N."/>
            <person name="Mikhailova N."/>
            <person name="Brumm P."/>
            <person name="Mead D."/>
            <person name="Woyke T."/>
        </authorList>
    </citation>
    <scope>NUCLEOTIDE SEQUENCE [LARGE SCALE GENOMIC DNA]</scope>
    <source>
        <strain evidence="3">ATCC 21833 / DSM 2522 / FERM P-1141 / JCM 9156 / N-4</strain>
    </source>
</reference>
<dbReference type="InterPro" id="IPR007505">
    <property type="entry name" value="PDDEXK_7"/>
</dbReference>
<organism evidence="2 3">
    <name type="scientific">Evansella cellulosilytica (strain ATCC 21833 / DSM 2522 / FERM P-1141 / JCM 9156 / N-4)</name>
    <name type="common">Bacillus cellulosilyticus</name>
    <dbReference type="NCBI Taxonomy" id="649639"/>
    <lineage>
        <taxon>Bacteria</taxon>
        <taxon>Bacillati</taxon>
        <taxon>Bacillota</taxon>
        <taxon>Bacilli</taxon>
        <taxon>Bacillales</taxon>
        <taxon>Bacillaceae</taxon>
        <taxon>Evansella</taxon>
    </lineage>
</organism>
<dbReference type="eggNOG" id="COG1700">
    <property type="taxonomic scope" value="Bacteria"/>
</dbReference>
<evidence type="ECO:0000259" key="1">
    <source>
        <dbReference type="Pfam" id="PF09823"/>
    </source>
</evidence>
<accession>E6TR17</accession>
<dbReference type="AlphaFoldDB" id="E6TR17"/>
<feature type="domain" description="DUF2357" evidence="1">
    <location>
        <begin position="70"/>
        <end position="307"/>
    </location>
</feature>
<dbReference type="STRING" id="649639.Bcell_1124"/>
<dbReference type="EMBL" id="CP002394">
    <property type="protein sequence ID" value="ADU29393.1"/>
    <property type="molecule type" value="Genomic_DNA"/>
</dbReference>
<dbReference type="InterPro" id="IPR018633">
    <property type="entry name" value="DUF2357"/>
</dbReference>
<sequence length="532" mass="61019">MELQATFDLNFYCEQQRGYIQEPKEWQSVILEIAVDIDRWDYYELSINNQPVELFLKIIGASKRLVTKSFRFSAGHYKLKLFYDKANRYRNFTVVPSKISKDAHVVMLEELIYKLPVDISVSLNRLGAFTGIRFVPTTHSTVAQELLRIQRAILGTNKKMGLVKVLDILTKAPHRILKTQDVWVRSEYVRRPNATKIAYSLVQPNNLSSQSLPVRLMDSRVEHSYNIYENQLLQLYIHQVNTQLRKLKKILLALNNQSLYEQVILLETKMERATKSATFLHEVDVPNHISLKITMVLLNVPAYRAVLDGFQEFRKVMISNINEREMDSPLENTPELYQKWGTLKILAILLDEALKAGYVVKMQRLLTPILGSNTVKVLSDGKPAIILENPITNNIVRFIPERSFTSKGKSLRSISYIQRPDIAIEVSKPNGKTSIFLFDPKYKLQSEDEIFDNALNHNNKGKPQKVDIDKMHAYRDAIRDEKGGQVVEHASILYPGETVEYINGLSAIQAYPSMDKELIEPVEKVINAALEG</sequence>
<proteinExistence type="predicted"/>